<feature type="chain" id="PRO_5046846049" evidence="1">
    <location>
        <begin position="24"/>
        <end position="43"/>
    </location>
</feature>
<comment type="caution">
    <text evidence="2">The sequence shown here is derived from an EMBL/GenBank/DDBJ whole genome shotgun (WGS) entry which is preliminary data.</text>
</comment>
<evidence type="ECO:0000313" key="2">
    <source>
        <dbReference type="EMBL" id="CAI9556381.1"/>
    </source>
</evidence>
<dbReference type="EMBL" id="CATNWA010008516">
    <property type="protein sequence ID" value="CAI9556381.1"/>
    <property type="molecule type" value="Genomic_DNA"/>
</dbReference>
<evidence type="ECO:0000313" key="3">
    <source>
        <dbReference type="Proteomes" id="UP001162483"/>
    </source>
</evidence>
<sequence>CSIWCVLLERFFFFFGRVHVISTRPISTVQTERPGVLHPPRAE</sequence>
<evidence type="ECO:0000256" key="1">
    <source>
        <dbReference type="SAM" id="SignalP"/>
    </source>
</evidence>
<dbReference type="Proteomes" id="UP001162483">
    <property type="component" value="Unassembled WGS sequence"/>
</dbReference>
<name>A0ABN9CAT1_9NEOB</name>
<feature type="signal peptide" evidence="1">
    <location>
        <begin position="1"/>
        <end position="23"/>
    </location>
</feature>
<keyword evidence="3" id="KW-1185">Reference proteome</keyword>
<protein>
    <submittedName>
        <fullName evidence="2">Uncharacterized protein</fullName>
    </submittedName>
</protein>
<proteinExistence type="predicted"/>
<feature type="non-terminal residue" evidence="2">
    <location>
        <position position="1"/>
    </location>
</feature>
<keyword evidence="1" id="KW-0732">Signal</keyword>
<organism evidence="2 3">
    <name type="scientific">Staurois parvus</name>
    <dbReference type="NCBI Taxonomy" id="386267"/>
    <lineage>
        <taxon>Eukaryota</taxon>
        <taxon>Metazoa</taxon>
        <taxon>Chordata</taxon>
        <taxon>Craniata</taxon>
        <taxon>Vertebrata</taxon>
        <taxon>Euteleostomi</taxon>
        <taxon>Amphibia</taxon>
        <taxon>Batrachia</taxon>
        <taxon>Anura</taxon>
        <taxon>Neobatrachia</taxon>
        <taxon>Ranoidea</taxon>
        <taxon>Ranidae</taxon>
        <taxon>Staurois</taxon>
    </lineage>
</organism>
<accession>A0ABN9CAT1</accession>
<gene>
    <name evidence="2" type="ORF">SPARVUS_LOCUS4538549</name>
</gene>
<reference evidence="2" key="1">
    <citation type="submission" date="2023-05" db="EMBL/GenBank/DDBJ databases">
        <authorList>
            <person name="Stuckert A."/>
        </authorList>
    </citation>
    <scope>NUCLEOTIDE SEQUENCE</scope>
</reference>